<protein>
    <submittedName>
        <fullName evidence="2">Uncharacterized protein</fullName>
    </submittedName>
</protein>
<proteinExistence type="predicted"/>
<evidence type="ECO:0000256" key="1">
    <source>
        <dbReference type="SAM" id="MobiDB-lite"/>
    </source>
</evidence>
<dbReference type="Proteomes" id="UP000092460">
    <property type="component" value="Unassembled WGS sequence"/>
</dbReference>
<feature type="region of interest" description="Disordered" evidence="1">
    <location>
        <begin position="24"/>
        <end position="51"/>
    </location>
</feature>
<reference evidence="2" key="2">
    <citation type="submission" date="2020-05" db="UniProtKB">
        <authorList>
            <consortium name="EnsemblMetazoa"/>
        </authorList>
    </citation>
    <scope>IDENTIFICATION</scope>
    <source>
        <strain evidence="2">IAEA</strain>
    </source>
</reference>
<dbReference type="VEuPathDB" id="VectorBase:GPPI041980"/>
<dbReference type="AlphaFoldDB" id="A0A1B0BVP2"/>
<accession>A0A1B0BVP2</accession>
<reference evidence="3" key="1">
    <citation type="submission" date="2015-01" db="EMBL/GenBank/DDBJ databases">
        <authorList>
            <person name="Aksoy S."/>
            <person name="Warren W."/>
            <person name="Wilson R.K."/>
        </authorList>
    </citation>
    <scope>NUCLEOTIDE SEQUENCE [LARGE SCALE GENOMIC DNA]</scope>
    <source>
        <strain evidence="3">IAEA</strain>
    </source>
</reference>
<organism evidence="2 3">
    <name type="scientific">Glossina palpalis gambiensis</name>
    <dbReference type="NCBI Taxonomy" id="67801"/>
    <lineage>
        <taxon>Eukaryota</taxon>
        <taxon>Metazoa</taxon>
        <taxon>Ecdysozoa</taxon>
        <taxon>Arthropoda</taxon>
        <taxon>Hexapoda</taxon>
        <taxon>Insecta</taxon>
        <taxon>Pterygota</taxon>
        <taxon>Neoptera</taxon>
        <taxon>Endopterygota</taxon>
        <taxon>Diptera</taxon>
        <taxon>Brachycera</taxon>
        <taxon>Muscomorpha</taxon>
        <taxon>Hippoboscoidea</taxon>
        <taxon>Glossinidae</taxon>
        <taxon>Glossina</taxon>
    </lineage>
</organism>
<sequence>MKVRSSAATDAVLLTTKNMIMVTRSNDDNNDEGNHNIKHNSITADKDGGSVPRKYTPPIFREHIAEQISLVQKYSPHIQQEENDQAQNWIISNNHLKISNVPPICNFINPLECRSMIAIVIVVVVSSIDGGGDGHGDSGDGGNDDVAGLTQSRETQLKLFSFS</sequence>
<dbReference type="EMBL" id="JXJN01021412">
    <property type="status" value="NOT_ANNOTATED_CDS"/>
    <property type="molecule type" value="Genomic_DNA"/>
</dbReference>
<dbReference type="EMBL" id="JXJN01021411">
    <property type="status" value="NOT_ANNOTATED_CDS"/>
    <property type="molecule type" value="Genomic_DNA"/>
</dbReference>
<keyword evidence="3" id="KW-1185">Reference proteome</keyword>
<dbReference type="EnsemblMetazoa" id="GPPI041980-RA">
    <property type="protein sequence ID" value="GPPI041980-PA"/>
    <property type="gene ID" value="GPPI041980"/>
</dbReference>
<evidence type="ECO:0000313" key="3">
    <source>
        <dbReference type="Proteomes" id="UP000092460"/>
    </source>
</evidence>
<name>A0A1B0BVP2_9MUSC</name>
<evidence type="ECO:0000313" key="2">
    <source>
        <dbReference type="EnsemblMetazoa" id="GPPI041980-PA"/>
    </source>
</evidence>